<reference evidence="2" key="1">
    <citation type="submission" date="2016-07" db="EMBL/GenBank/DDBJ databases">
        <authorList>
            <person name="Bretaudeau A."/>
        </authorList>
    </citation>
    <scope>NUCLEOTIDE SEQUENCE</scope>
    <source>
        <strain evidence="2">Rice</strain>
        <tissue evidence="2">Whole body</tissue>
    </source>
</reference>
<evidence type="ECO:0000256" key="1">
    <source>
        <dbReference type="SAM" id="MobiDB-lite"/>
    </source>
</evidence>
<name>A0A2H1V3Q9_SPOFR</name>
<accession>A0A2H1V3Q9</accession>
<proteinExistence type="predicted"/>
<sequence>MITVELNYQKEWNSRDVSHACFKYGKVMLRVSVHRPASYASHATDFSLSCIETDTIASTDPHRTDRIIGNGENHPMASPALGEAGGSVRLLLTKNHPVPTPAFEPEPRGKNQPTFSPGLGDARENVRLLLTTNHFAPTPTLRAGATGVSLLPYPGHNSRLRATTEKFSTIRKKPCNTLPDPGIEPETPCSAVALATTRPTISSVLKKK</sequence>
<feature type="region of interest" description="Disordered" evidence="1">
    <location>
        <begin position="99"/>
        <end position="120"/>
    </location>
</feature>
<gene>
    <name evidence="2" type="ORF">SFRICE_008609</name>
</gene>
<evidence type="ECO:0000313" key="2">
    <source>
        <dbReference type="EMBL" id="SOQ35483.1"/>
    </source>
</evidence>
<organism evidence="2">
    <name type="scientific">Spodoptera frugiperda</name>
    <name type="common">Fall armyworm</name>
    <dbReference type="NCBI Taxonomy" id="7108"/>
    <lineage>
        <taxon>Eukaryota</taxon>
        <taxon>Metazoa</taxon>
        <taxon>Ecdysozoa</taxon>
        <taxon>Arthropoda</taxon>
        <taxon>Hexapoda</taxon>
        <taxon>Insecta</taxon>
        <taxon>Pterygota</taxon>
        <taxon>Neoptera</taxon>
        <taxon>Endopterygota</taxon>
        <taxon>Lepidoptera</taxon>
        <taxon>Glossata</taxon>
        <taxon>Ditrysia</taxon>
        <taxon>Noctuoidea</taxon>
        <taxon>Noctuidae</taxon>
        <taxon>Amphipyrinae</taxon>
        <taxon>Spodoptera</taxon>
    </lineage>
</organism>
<dbReference type="EMBL" id="ODYU01000544">
    <property type="protein sequence ID" value="SOQ35483.1"/>
    <property type="molecule type" value="Genomic_DNA"/>
</dbReference>
<protein>
    <submittedName>
        <fullName evidence="2">SFRICE_008609</fullName>
    </submittedName>
</protein>
<dbReference type="AlphaFoldDB" id="A0A2H1V3Q9"/>